<gene>
    <name evidence="2" type="ORF">Ga0061079_10156</name>
</gene>
<sequence length="132" mass="14810">MSNFLSRRFWEERDVELYIGKLLRYGVILSSIITITGGIIYISQHPDQQLNFKTFVGAPNYLRELTTLLPAVIKFDGMAIIQLGVAVLIATPILRIAFSIVAFAIEKDRMYIVITCIVLAIIVSNMIFGLEG</sequence>
<feature type="transmembrane region" description="Helical" evidence="1">
    <location>
        <begin position="22"/>
        <end position="42"/>
    </location>
</feature>
<dbReference type="STRING" id="1586267.GCA_001418685_00055"/>
<keyword evidence="3" id="KW-1185">Reference proteome</keyword>
<dbReference type="Proteomes" id="UP000182761">
    <property type="component" value="Unassembled WGS sequence"/>
</dbReference>
<dbReference type="InterPro" id="IPR012861">
    <property type="entry name" value="DUF1634"/>
</dbReference>
<evidence type="ECO:0000313" key="3">
    <source>
        <dbReference type="Proteomes" id="UP000182761"/>
    </source>
</evidence>
<reference evidence="2 3" key="1">
    <citation type="submission" date="2016-01" db="EMBL/GenBank/DDBJ databases">
        <authorList>
            <person name="McClelland M."/>
            <person name="Jain A."/>
            <person name="Saraogi P."/>
            <person name="Mendelson R."/>
            <person name="Westerman R."/>
            <person name="SanMiguel P."/>
            <person name="Csonka L."/>
        </authorList>
    </citation>
    <scope>NUCLEOTIDE SEQUENCE [LARGE SCALE GENOMIC DNA]</scope>
    <source>
        <strain evidence="2 3">R-53146</strain>
    </source>
</reference>
<dbReference type="AlphaFoldDB" id="A0A0X3ALP7"/>
<protein>
    <submittedName>
        <fullName evidence="2">Uncharacterized membrane protein</fullName>
    </submittedName>
</protein>
<evidence type="ECO:0000313" key="2">
    <source>
        <dbReference type="EMBL" id="CVK15244.1"/>
    </source>
</evidence>
<organism evidence="2 3">
    <name type="scientific">Apibacter mensalis</name>
    <dbReference type="NCBI Taxonomy" id="1586267"/>
    <lineage>
        <taxon>Bacteria</taxon>
        <taxon>Pseudomonadati</taxon>
        <taxon>Bacteroidota</taxon>
        <taxon>Flavobacteriia</taxon>
        <taxon>Flavobacteriales</taxon>
        <taxon>Weeksellaceae</taxon>
        <taxon>Apibacter</taxon>
    </lineage>
</organism>
<accession>A0A0X3ALP7</accession>
<dbReference type="Pfam" id="PF07843">
    <property type="entry name" value="DUF1634"/>
    <property type="match status" value="1"/>
</dbReference>
<name>A0A0X3ALP7_9FLAO</name>
<keyword evidence="1" id="KW-1133">Transmembrane helix</keyword>
<dbReference type="EMBL" id="FCOR01000001">
    <property type="protein sequence ID" value="CVK15244.1"/>
    <property type="molecule type" value="Genomic_DNA"/>
</dbReference>
<keyword evidence="1" id="KW-0472">Membrane</keyword>
<evidence type="ECO:0000256" key="1">
    <source>
        <dbReference type="SAM" id="Phobius"/>
    </source>
</evidence>
<feature type="transmembrane region" description="Helical" evidence="1">
    <location>
        <begin position="79"/>
        <end position="98"/>
    </location>
</feature>
<keyword evidence="1" id="KW-0812">Transmembrane</keyword>
<proteinExistence type="predicted"/>
<dbReference type="RefSeq" id="WP_055424483.1">
    <property type="nucleotide sequence ID" value="NZ_FCOR01000001.1"/>
</dbReference>
<dbReference type="OrthoDB" id="1072981at2"/>
<feature type="transmembrane region" description="Helical" evidence="1">
    <location>
        <begin position="110"/>
        <end position="130"/>
    </location>
</feature>